<accession>A0A813D8K8</accession>
<name>A0A813D8K8_POLGL</name>
<feature type="compositionally biased region" description="Polar residues" evidence="1">
    <location>
        <begin position="59"/>
        <end position="69"/>
    </location>
</feature>
<feature type="region of interest" description="Disordered" evidence="1">
    <location>
        <begin position="1"/>
        <end position="115"/>
    </location>
</feature>
<dbReference type="Proteomes" id="UP000654075">
    <property type="component" value="Unassembled WGS sequence"/>
</dbReference>
<feature type="compositionally biased region" description="Low complexity" evidence="1">
    <location>
        <begin position="18"/>
        <end position="32"/>
    </location>
</feature>
<keyword evidence="3" id="KW-1185">Reference proteome</keyword>
<protein>
    <submittedName>
        <fullName evidence="2">Uncharacterized protein</fullName>
    </submittedName>
</protein>
<feature type="non-terminal residue" evidence="2">
    <location>
        <position position="1"/>
    </location>
</feature>
<comment type="caution">
    <text evidence="2">The sequence shown here is derived from an EMBL/GenBank/DDBJ whole genome shotgun (WGS) entry which is preliminary data.</text>
</comment>
<feature type="compositionally biased region" description="Basic and acidic residues" evidence="1">
    <location>
        <begin position="100"/>
        <end position="109"/>
    </location>
</feature>
<gene>
    <name evidence="2" type="ORF">PGLA1383_LOCUS2044</name>
</gene>
<evidence type="ECO:0000313" key="2">
    <source>
        <dbReference type="EMBL" id="CAE8583056.1"/>
    </source>
</evidence>
<evidence type="ECO:0000313" key="3">
    <source>
        <dbReference type="Proteomes" id="UP000654075"/>
    </source>
</evidence>
<proteinExistence type="predicted"/>
<dbReference type="AlphaFoldDB" id="A0A813D8K8"/>
<reference evidence="2" key="1">
    <citation type="submission" date="2021-02" db="EMBL/GenBank/DDBJ databases">
        <authorList>
            <person name="Dougan E. K."/>
            <person name="Rhodes N."/>
            <person name="Thang M."/>
            <person name="Chan C."/>
        </authorList>
    </citation>
    <scope>NUCLEOTIDE SEQUENCE</scope>
</reference>
<evidence type="ECO:0000256" key="1">
    <source>
        <dbReference type="SAM" id="MobiDB-lite"/>
    </source>
</evidence>
<feature type="compositionally biased region" description="Low complexity" evidence="1">
    <location>
        <begin position="41"/>
        <end position="58"/>
    </location>
</feature>
<dbReference type="EMBL" id="CAJNNV010000590">
    <property type="protein sequence ID" value="CAE8583056.1"/>
    <property type="molecule type" value="Genomic_DNA"/>
</dbReference>
<organism evidence="2 3">
    <name type="scientific">Polarella glacialis</name>
    <name type="common">Dinoflagellate</name>
    <dbReference type="NCBI Taxonomy" id="89957"/>
    <lineage>
        <taxon>Eukaryota</taxon>
        <taxon>Sar</taxon>
        <taxon>Alveolata</taxon>
        <taxon>Dinophyceae</taxon>
        <taxon>Suessiales</taxon>
        <taxon>Suessiaceae</taxon>
        <taxon>Polarella</taxon>
    </lineage>
</organism>
<sequence>PVTANERRRSRQPLVPSKGAATTGSNNNNKNSSDAIDMNSKKNNNSNNNSSSGNGNSNTPASDITQSDGNADITAEPRTGNVNTASKQPGLVPKATITAPRKEVRRCPPDHPPQF</sequence>